<accession>A0ABM4TZG5</accession>
<keyword evidence="2" id="KW-1185">Reference proteome</keyword>
<proteinExistence type="predicted"/>
<feature type="compositionally biased region" description="Low complexity" evidence="1">
    <location>
        <begin position="62"/>
        <end position="77"/>
    </location>
</feature>
<organism evidence="2 3">
    <name type="scientific">Drosophila suzukii</name>
    <name type="common">Spotted-wing drosophila fruit fly</name>
    <dbReference type="NCBI Taxonomy" id="28584"/>
    <lineage>
        <taxon>Eukaryota</taxon>
        <taxon>Metazoa</taxon>
        <taxon>Ecdysozoa</taxon>
        <taxon>Arthropoda</taxon>
        <taxon>Hexapoda</taxon>
        <taxon>Insecta</taxon>
        <taxon>Pterygota</taxon>
        <taxon>Neoptera</taxon>
        <taxon>Endopterygota</taxon>
        <taxon>Diptera</taxon>
        <taxon>Brachycera</taxon>
        <taxon>Muscomorpha</taxon>
        <taxon>Ephydroidea</taxon>
        <taxon>Drosophilidae</taxon>
        <taxon>Drosophila</taxon>
        <taxon>Sophophora</taxon>
    </lineage>
</organism>
<feature type="region of interest" description="Disordered" evidence="1">
    <location>
        <begin position="49"/>
        <end position="79"/>
    </location>
</feature>
<dbReference type="Proteomes" id="UP001652628">
    <property type="component" value="Unplaced"/>
</dbReference>
<evidence type="ECO:0000313" key="2">
    <source>
        <dbReference type="Proteomes" id="UP001652628"/>
    </source>
</evidence>
<dbReference type="GeneID" id="139354989"/>
<feature type="region of interest" description="Disordered" evidence="1">
    <location>
        <begin position="1"/>
        <end position="23"/>
    </location>
</feature>
<reference evidence="3" key="1">
    <citation type="submission" date="2025-08" db="UniProtKB">
        <authorList>
            <consortium name="RefSeq"/>
        </authorList>
    </citation>
    <scope>IDENTIFICATION</scope>
</reference>
<gene>
    <name evidence="3" type="primary">LOC139354989</name>
</gene>
<evidence type="ECO:0000313" key="3">
    <source>
        <dbReference type="RefSeq" id="XP_070855362.1"/>
    </source>
</evidence>
<name>A0ABM4TZG5_DROSZ</name>
<evidence type="ECO:0000256" key="1">
    <source>
        <dbReference type="SAM" id="MobiDB-lite"/>
    </source>
</evidence>
<protein>
    <submittedName>
        <fullName evidence="3">Uncharacterized protein</fullName>
    </submittedName>
</protein>
<sequence length="177" mass="17530">MRASFTAGASAIPSGHSCSAISRHRWPSGADTVRHNFGRATTSDTLGAECCRLSGGRPPSTGSGHSQGPRSSGSSGSAVTVAHPVGIGVDGPVLGVVGPVLGVGGAQCSGLPRVLGSSGLTRGPLSSEIRGSSVAAVSSAGPSGQVQTTVCCRHLTPSATNVRVLWLTWAAGMSVRM</sequence>
<dbReference type="RefSeq" id="XP_070855362.1">
    <property type="nucleotide sequence ID" value="XM_070999261.1"/>
</dbReference>